<organism evidence="1 2">
    <name type="scientific">Calycomorphotria hydatis</name>
    <dbReference type="NCBI Taxonomy" id="2528027"/>
    <lineage>
        <taxon>Bacteria</taxon>
        <taxon>Pseudomonadati</taxon>
        <taxon>Planctomycetota</taxon>
        <taxon>Planctomycetia</taxon>
        <taxon>Planctomycetales</taxon>
        <taxon>Planctomycetaceae</taxon>
        <taxon>Calycomorphotria</taxon>
    </lineage>
</organism>
<dbReference type="EMBL" id="CP036316">
    <property type="protein sequence ID" value="QDT66008.1"/>
    <property type="molecule type" value="Genomic_DNA"/>
</dbReference>
<gene>
    <name evidence="1" type="ORF">V22_32720</name>
</gene>
<accession>A0A517TCA0</accession>
<evidence type="ECO:0000313" key="2">
    <source>
        <dbReference type="Proteomes" id="UP000319976"/>
    </source>
</evidence>
<dbReference type="AlphaFoldDB" id="A0A517TCA0"/>
<keyword evidence="2" id="KW-1185">Reference proteome</keyword>
<dbReference type="KEGG" id="chya:V22_32720"/>
<proteinExistence type="predicted"/>
<protein>
    <submittedName>
        <fullName evidence="1">Uncharacterized protein</fullName>
    </submittedName>
</protein>
<sequence>MSALQNSHSATDADVEAVVRVYVRYHKARRKAERLLDEHLKLHGRSSSLREPERQGEHIVPNSSCIYRADGGTIEVRDTESRTRVRYELSPQPGSIRRHVALFLADELKAGLLPEDAYRPFLEDPERWDSAVDKVIDIFDPS</sequence>
<reference evidence="1 2" key="1">
    <citation type="submission" date="2019-02" db="EMBL/GenBank/DDBJ databases">
        <title>Deep-cultivation of Planctomycetes and their phenomic and genomic characterization uncovers novel biology.</title>
        <authorList>
            <person name="Wiegand S."/>
            <person name="Jogler M."/>
            <person name="Boedeker C."/>
            <person name="Pinto D."/>
            <person name="Vollmers J."/>
            <person name="Rivas-Marin E."/>
            <person name="Kohn T."/>
            <person name="Peeters S.H."/>
            <person name="Heuer A."/>
            <person name="Rast P."/>
            <person name="Oberbeckmann S."/>
            <person name="Bunk B."/>
            <person name="Jeske O."/>
            <person name="Meyerdierks A."/>
            <person name="Storesund J.E."/>
            <person name="Kallscheuer N."/>
            <person name="Luecker S."/>
            <person name="Lage O.M."/>
            <person name="Pohl T."/>
            <person name="Merkel B.J."/>
            <person name="Hornburger P."/>
            <person name="Mueller R.-W."/>
            <person name="Bruemmer F."/>
            <person name="Labrenz M."/>
            <person name="Spormann A.M."/>
            <person name="Op den Camp H."/>
            <person name="Overmann J."/>
            <person name="Amann R."/>
            <person name="Jetten M.S.M."/>
            <person name="Mascher T."/>
            <person name="Medema M.H."/>
            <person name="Devos D.P."/>
            <person name="Kaster A.-K."/>
            <person name="Ovreas L."/>
            <person name="Rohde M."/>
            <person name="Galperin M.Y."/>
            <person name="Jogler C."/>
        </authorList>
    </citation>
    <scope>NUCLEOTIDE SEQUENCE [LARGE SCALE GENOMIC DNA]</scope>
    <source>
        <strain evidence="1 2">V22</strain>
    </source>
</reference>
<dbReference type="RefSeq" id="WP_145264757.1">
    <property type="nucleotide sequence ID" value="NZ_CP036316.1"/>
</dbReference>
<dbReference type="Proteomes" id="UP000319976">
    <property type="component" value="Chromosome"/>
</dbReference>
<evidence type="ECO:0000313" key="1">
    <source>
        <dbReference type="EMBL" id="QDT66008.1"/>
    </source>
</evidence>
<name>A0A517TCA0_9PLAN</name>